<dbReference type="OrthoDB" id="47801at2759"/>
<keyword evidence="2" id="KW-1185">Reference proteome</keyword>
<dbReference type="EMBL" id="RIBY02001357">
    <property type="protein sequence ID" value="KAH9829528.1"/>
    <property type="molecule type" value="Genomic_DNA"/>
</dbReference>
<proteinExistence type="predicted"/>
<gene>
    <name evidence="1" type="ORF">Tdes44962_MAKER09129</name>
</gene>
<dbReference type="Proteomes" id="UP001138500">
    <property type="component" value="Unassembled WGS sequence"/>
</dbReference>
<reference evidence="1 2" key="2">
    <citation type="journal article" date="2021" name="Curr. Genet.">
        <title>Genetic response to nitrogen starvation in the aggressive Eucalyptus foliar pathogen Teratosphaeria destructans.</title>
        <authorList>
            <person name="Havenga M."/>
            <person name="Wingfield B.D."/>
            <person name="Wingfield M.J."/>
            <person name="Dreyer L.L."/>
            <person name="Roets F."/>
            <person name="Aylward J."/>
        </authorList>
    </citation>
    <scope>NUCLEOTIDE SEQUENCE [LARGE SCALE GENOMIC DNA]</scope>
    <source>
        <strain evidence="1">CMW44962</strain>
    </source>
</reference>
<evidence type="ECO:0000313" key="2">
    <source>
        <dbReference type="Proteomes" id="UP001138500"/>
    </source>
</evidence>
<name>A0A9W7SU82_9PEZI</name>
<reference evidence="1 2" key="1">
    <citation type="journal article" date="2018" name="IMA Fungus">
        <title>IMA Genome-F 10: Nine draft genome sequences of Claviceps purpurea s.lat., including C. arundinis, C. humidiphila, and C. cf. spartinae, pseudomolecules for the pitch canker pathogen Fusarium circinatum, draft genome of Davidsoniella eucalypti, Grosmannia galeiformis, Quambalaria eucalypti, and Teratosphaeria destructans.</title>
        <authorList>
            <person name="Wingfield B.D."/>
            <person name="Liu M."/>
            <person name="Nguyen H.D."/>
            <person name="Lane F.A."/>
            <person name="Morgan S.W."/>
            <person name="De Vos L."/>
            <person name="Wilken P.M."/>
            <person name="Duong T.A."/>
            <person name="Aylward J."/>
            <person name="Coetzee M.P."/>
            <person name="Dadej K."/>
            <person name="De Beer Z.W."/>
            <person name="Findlay W."/>
            <person name="Havenga M."/>
            <person name="Kolarik M."/>
            <person name="Menzies J.G."/>
            <person name="Naidoo K."/>
            <person name="Pochopski O."/>
            <person name="Shoukouhi P."/>
            <person name="Santana Q.C."/>
            <person name="Seifert K.A."/>
            <person name="Soal N."/>
            <person name="Steenkamp E.T."/>
            <person name="Tatham C.T."/>
            <person name="van der Nest M.A."/>
            <person name="Wingfield M.J."/>
        </authorList>
    </citation>
    <scope>NUCLEOTIDE SEQUENCE [LARGE SCALE GENOMIC DNA]</scope>
    <source>
        <strain evidence="1">CMW44962</strain>
    </source>
</reference>
<sequence length="633" mass="71777">MPLRPRSDPPPHHWVNARGGRFWDMTNGAGGLFAATVIDLKEEQLAGVAHQQWLSLFRDGDYEPHAEEVSPLEYVYEQVNLWDDTIYETIAATDDLRDCEKQALCAGHVADHRTRSTMAYRGGLLDPSPEELADAPPDALWLRERMPSTDVALGLFASASRTLTSLTLDWILSVPSVLNSAHNHQAQRSWVAFFLGIFDLRFPHLRAFQLRNAVSLETRIPKGFFLLDHATIQTRNDHPDDSTDADMDAEQCKRLDLASLRFMEAHQNLQCLAWPMDHFFSERPLRSDIARRVAAVIESLGKTLVDLRVDSLYARVSESKSESVYSPSPAARERRRRFIEEFAPKMQRLESVKIEGGIPRDERREVIRALHRCPLKKLVMIGVSCPIGNTWGHEGRDLQEQVPPDELEGLEGEDKDEIWRLGMKDPLPISHDFRFEAQYGWPPSAPMISTLASHHAATIEELKFCGYKGSPSLLEPTPITAPMLQPLKHFHHLKSLIMSFWLATYYEGAAQDAEIIRYWLHARSPASTALVRITDEEPEGWEKKIRTEYAPDALAWRMTSFLGPYLSETAKARKGGVHVRGSVCVGDWGGIFDVDLRIGKGVLGSDVCFGFTGPRGELEPQRRREKMEARRWF</sequence>
<dbReference type="AlphaFoldDB" id="A0A9W7SU82"/>
<organism evidence="1 2">
    <name type="scientific">Teratosphaeria destructans</name>
    <dbReference type="NCBI Taxonomy" id="418781"/>
    <lineage>
        <taxon>Eukaryota</taxon>
        <taxon>Fungi</taxon>
        <taxon>Dikarya</taxon>
        <taxon>Ascomycota</taxon>
        <taxon>Pezizomycotina</taxon>
        <taxon>Dothideomycetes</taxon>
        <taxon>Dothideomycetidae</taxon>
        <taxon>Mycosphaerellales</taxon>
        <taxon>Teratosphaeriaceae</taxon>
        <taxon>Teratosphaeria</taxon>
    </lineage>
</organism>
<protein>
    <submittedName>
        <fullName evidence="1">Uncharacterized protein</fullName>
    </submittedName>
</protein>
<comment type="caution">
    <text evidence="1">The sequence shown here is derived from an EMBL/GenBank/DDBJ whole genome shotgun (WGS) entry which is preliminary data.</text>
</comment>
<accession>A0A9W7SU82</accession>
<evidence type="ECO:0000313" key="1">
    <source>
        <dbReference type="EMBL" id="KAH9829528.1"/>
    </source>
</evidence>